<evidence type="ECO:0000256" key="12">
    <source>
        <dbReference type="ARBA" id="ARBA00023027"/>
    </source>
</evidence>
<name>A0A5J6Y8Y2_9HEMI</name>
<evidence type="ECO:0000256" key="14">
    <source>
        <dbReference type="ARBA" id="ARBA00023128"/>
    </source>
</evidence>
<feature type="domain" description="NADH:ubiquinone oxidoreductase chain 4 N-terminal" evidence="19">
    <location>
        <begin position="2"/>
        <end position="96"/>
    </location>
</feature>
<dbReference type="Pfam" id="PF01059">
    <property type="entry name" value="Oxidored_q5_N"/>
    <property type="match status" value="1"/>
</dbReference>
<feature type="transmembrane region" description="Helical" evidence="17">
    <location>
        <begin position="414"/>
        <end position="434"/>
    </location>
</feature>
<dbReference type="InterPro" id="IPR000260">
    <property type="entry name" value="NADH4_N"/>
</dbReference>
<feature type="transmembrane region" description="Helical" evidence="17">
    <location>
        <begin position="266"/>
        <end position="285"/>
    </location>
</feature>
<feature type="transmembrane region" description="Helical" evidence="17">
    <location>
        <begin position="240"/>
        <end position="259"/>
    </location>
</feature>
<reference evidence="20" key="1">
    <citation type="journal article" date="2019" name="Mitochondrial DNA Part B Resour">
        <title>Characterization of the complete mitochondrial genome of Empoasca sp. (Cicadellidae: Hemiptera).</title>
        <authorList>
            <person name="Luo X."/>
            <person name="Chen Y."/>
            <person name="Chen C."/>
            <person name="Pu D."/>
            <person name="Tang X."/>
            <person name="Zhang H."/>
            <person name="Lu D."/>
            <person name="Mao J."/>
        </authorList>
    </citation>
    <scope>NUCLEOTIDE SEQUENCE</scope>
    <source>
        <strain evidence="20">As_1</strain>
    </source>
</reference>
<proteinExistence type="inferred from homology"/>
<keyword evidence="14 17" id="KW-0496">Mitochondrion</keyword>
<evidence type="ECO:0000259" key="18">
    <source>
        <dbReference type="Pfam" id="PF00361"/>
    </source>
</evidence>
<dbReference type="PANTHER" id="PTHR43507">
    <property type="entry name" value="NADH-UBIQUINONE OXIDOREDUCTASE CHAIN 4"/>
    <property type="match status" value="1"/>
</dbReference>
<evidence type="ECO:0000256" key="16">
    <source>
        <dbReference type="ARBA" id="ARBA00049551"/>
    </source>
</evidence>
<keyword evidence="10 17" id="KW-0249">Electron transport</keyword>
<feature type="transmembrane region" description="Helical" evidence="17">
    <location>
        <begin position="105"/>
        <end position="126"/>
    </location>
</feature>
<protein>
    <recommendedName>
        <fullName evidence="5 17">NADH-ubiquinone oxidoreductase chain 4</fullName>
        <ecNumber evidence="4 17">7.1.1.2</ecNumber>
    </recommendedName>
</protein>
<feature type="domain" description="NADH:quinone oxidoreductase/Mrp antiporter transmembrane" evidence="18">
    <location>
        <begin position="101"/>
        <end position="383"/>
    </location>
</feature>
<dbReference type="GO" id="GO:0048039">
    <property type="term" value="F:ubiquinone binding"/>
    <property type="evidence" value="ECO:0007669"/>
    <property type="project" value="TreeGrafter"/>
</dbReference>
<gene>
    <name evidence="20" type="primary">nad4</name>
</gene>
<evidence type="ECO:0000256" key="10">
    <source>
        <dbReference type="ARBA" id="ARBA00022982"/>
    </source>
</evidence>
<comment type="similarity">
    <text evidence="3 17">Belongs to the complex I subunit 4 family.</text>
</comment>
<evidence type="ECO:0000256" key="9">
    <source>
        <dbReference type="ARBA" id="ARBA00022967"/>
    </source>
</evidence>
<feature type="transmembrane region" description="Helical" evidence="17">
    <location>
        <begin position="291"/>
        <end position="315"/>
    </location>
</feature>
<dbReference type="GO" id="GO:0008137">
    <property type="term" value="F:NADH dehydrogenase (ubiquinone) activity"/>
    <property type="evidence" value="ECO:0007669"/>
    <property type="project" value="UniProtKB-UniRule"/>
</dbReference>
<feature type="transmembrane region" description="Helical" evidence="17">
    <location>
        <begin position="336"/>
        <end position="357"/>
    </location>
</feature>
<sequence>MMTIMFMIFMIPLCINNMSIIIQFLMILIMIMYMLMNSTIFFSSVSYCLGADFMSYGLIILTIYIISLMIISVNKNMIYMNLFLFVNLILCLCLVLIFMVTNLMYMYMFFEFSLIPLLIMVFGWGYQPERLSAGLYLFFYTLMASLPLLLFFIYMFSINGNLFVDNVVFTKKFMFLNVVMLLAFLVKLPMFMFHFWLPKAHVQAPVFGSMILAGLLLKIGGYGIIRLMFMCEELFLQYNYIWFTLSLIGSFLVSLICLTQTDVKSMIAFSSVAHMAMCIMSMMTMSNWGLFGTYMLMLSHGLCSSALFCLIAISYERYKSRSFFINKGLQNFMPSMSMFWFLMCAFNMSCPPSLNFISEIFILTSMISYWFNSFLIFMFISFLSACFSFFLFSFTQHGNFHYMYSYTSGFTREYLLLMMHLLPIVMILLMMNFIY</sequence>
<feature type="transmembrane region" description="Helical" evidence="17">
    <location>
        <begin position="133"/>
        <end position="154"/>
    </location>
</feature>
<evidence type="ECO:0000256" key="6">
    <source>
        <dbReference type="ARBA" id="ARBA00022448"/>
    </source>
</evidence>
<dbReference type="GO" id="GO:0015990">
    <property type="term" value="P:electron transport coupled proton transport"/>
    <property type="evidence" value="ECO:0007669"/>
    <property type="project" value="TreeGrafter"/>
</dbReference>
<dbReference type="GO" id="GO:0031966">
    <property type="term" value="C:mitochondrial membrane"/>
    <property type="evidence" value="ECO:0007669"/>
    <property type="project" value="UniProtKB-SubCell"/>
</dbReference>
<keyword evidence="9" id="KW-1278">Translocase</keyword>
<dbReference type="GO" id="GO:0042773">
    <property type="term" value="P:ATP synthesis coupled electron transport"/>
    <property type="evidence" value="ECO:0007669"/>
    <property type="project" value="InterPro"/>
</dbReference>
<accession>A0A5J6Y8Y2</accession>
<keyword evidence="15 17" id="KW-0472">Membrane</keyword>
<dbReference type="PANTHER" id="PTHR43507:SF20">
    <property type="entry name" value="NADH-UBIQUINONE OXIDOREDUCTASE CHAIN 4"/>
    <property type="match status" value="1"/>
</dbReference>
<evidence type="ECO:0000256" key="17">
    <source>
        <dbReference type="RuleBase" id="RU003297"/>
    </source>
</evidence>
<keyword evidence="12 17" id="KW-0520">NAD</keyword>
<keyword evidence="6 17" id="KW-0813">Transport</keyword>
<evidence type="ECO:0000256" key="13">
    <source>
        <dbReference type="ARBA" id="ARBA00023075"/>
    </source>
</evidence>
<comment type="function">
    <text evidence="1">Core subunit of the mitochondrial membrane respiratory chain NADH dehydrogenase (Complex I) that is believed to belong to the minimal assembly required for catalysis. Complex I functions in the transfer of electrons from NADH to the respiratory chain. The immediate electron acceptor for the enzyme is believed to be ubiquinone.</text>
</comment>
<evidence type="ECO:0000256" key="3">
    <source>
        <dbReference type="ARBA" id="ARBA00009025"/>
    </source>
</evidence>
<feature type="transmembrane region" description="Helical" evidence="17">
    <location>
        <begin position="174"/>
        <end position="197"/>
    </location>
</feature>
<dbReference type="GO" id="GO:0003954">
    <property type="term" value="F:NADH dehydrogenase activity"/>
    <property type="evidence" value="ECO:0007669"/>
    <property type="project" value="TreeGrafter"/>
</dbReference>
<keyword evidence="7 17" id="KW-0679">Respiratory chain</keyword>
<comment type="catalytic activity">
    <reaction evidence="16 17">
        <text>a ubiquinone + NADH + 5 H(+)(in) = a ubiquinol + NAD(+) + 4 H(+)(out)</text>
        <dbReference type="Rhea" id="RHEA:29091"/>
        <dbReference type="Rhea" id="RHEA-COMP:9565"/>
        <dbReference type="Rhea" id="RHEA-COMP:9566"/>
        <dbReference type="ChEBI" id="CHEBI:15378"/>
        <dbReference type="ChEBI" id="CHEBI:16389"/>
        <dbReference type="ChEBI" id="CHEBI:17976"/>
        <dbReference type="ChEBI" id="CHEBI:57540"/>
        <dbReference type="ChEBI" id="CHEBI:57945"/>
        <dbReference type="EC" id="7.1.1.2"/>
    </reaction>
</comment>
<evidence type="ECO:0000256" key="8">
    <source>
        <dbReference type="ARBA" id="ARBA00022692"/>
    </source>
</evidence>
<dbReference type="InterPro" id="IPR001750">
    <property type="entry name" value="ND/Mrp_TM"/>
</dbReference>
<evidence type="ECO:0000256" key="7">
    <source>
        <dbReference type="ARBA" id="ARBA00022660"/>
    </source>
</evidence>
<dbReference type="Pfam" id="PF00361">
    <property type="entry name" value="Proton_antipo_M"/>
    <property type="match status" value="1"/>
</dbReference>
<dbReference type="EMBL" id="MK211224">
    <property type="protein sequence ID" value="QFO89462.1"/>
    <property type="molecule type" value="Genomic_DNA"/>
</dbReference>
<organism evidence="20">
    <name type="scientific">Empoasca flavescens</name>
    <dbReference type="NCBI Taxonomy" id="317765"/>
    <lineage>
        <taxon>Eukaryota</taxon>
        <taxon>Metazoa</taxon>
        <taxon>Ecdysozoa</taxon>
        <taxon>Arthropoda</taxon>
        <taxon>Hexapoda</taxon>
        <taxon>Insecta</taxon>
        <taxon>Pterygota</taxon>
        <taxon>Neoptera</taxon>
        <taxon>Paraneoptera</taxon>
        <taxon>Hemiptera</taxon>
        <taxon>Auchenorrhyncha</taxon>
        <taxon>Membracoidea</taxon>
        <taxon>Cicadellidae</taxon>
        <taxon>Typhlocybinae</taxon>
        <taxon>Empoascini</taxon>
        <taxon>Empoasca</taxon>
    </lineage>
</organism>
<comment type="subcellular location">
    <subcellularLocation>
        <location evidence="2 17">Mitochondrion membrane</location>
        <topology evidence="2 17">Multi-pass membrane protein</topology>
    </subcellularLocation>
</comment>
<feature type="transmembrane region" description="Helical" evidence="17">
    <location>
        <begin position="7"/>
        <end position="33"/>
    </location>
</feature>
<keyword evidence="13 17" id="KW-0830">Ubiquinone</keyword>
<dbReference type="AlphaFoldDB" id="A0A5J6Y8Y2"/>
<feature type="transmembrane region" description="Helical" evidence="17">
    <location>
        <begin position="369"/>
        <end position="394"/>
    </location>
</feature>
<keyword evidence="11 17" id="KW-1133">Transmembrane helix</keyword>
<evidence type="ECO:0000256" key="2">
    <source>
        <dbReference type="ARBA" id="ARBA00004225"/>
    </source>
</evidence>
<dbReference type="InterPro" id="IPR003918">
    <property type="entry name" value="NADH_UbQ_OxRdtase"/>
</dbReference>
<geneLocation type="mitochondrion" evidence="20"/>
<feature type="transmembrane region" description="Helical" evidence="17">
    <location>
        <begin position="204"/>
        <end position="225"/>
    </location>
</feature>
<evidence type="ECO:0000313" key="20">
    <source>
        <dbReference type="EMBL" id="QFO89462.1"/>
    </source>
</evidence>
<feature type="transmembrane region" description="Helical" evidence="17">
    <location>
        <begin position="78"/>
        <end position="99"/>
    </location>
</feature>
<dbReference type="PRINTS" id="PR01437">
    <property type="entry name" value="NUOXDRDTASE4"/>
</dbReference>
<comment type="function">
    <text evidence="17">Core subunit of the mitochondrial membrane respiratory chain NADH dehydrogenase (Complex I) which catalyzes electron transfer from NADH through the respiratory chain, using ubiquinone as an electron acceptor. Essential for the catalytic activity and assembly of complex I.</text>
</comment>
<evidence type="ECO:0000256" key="15">
    <source>
        <dbReference type="ARBA" id="ARBA00023136"/>
    </source>
</evidence>
<evidence type="ECO:0000256" key="1">
    <source>
        <dbReference type="ARBA" id="ARBA00003257"/>
    </source>
</evidence>
<keyword evidence="8 17" id="KW-0812">Transmembrane</keyword>
<evidence type="ECO:0000256" key="4">
    <source>
        <dbReference type="ARBA" id="ARBA00012944"/>
    </source>
</evidence>
<dbReference type="EC" id="7.1.1.2" evidence="4 17"/>
<feature type="transmembrane region" description="Helical" evidence="17">
    <location>
        <begin position="53"/>
        <end position="71"/>
    </location>
</feature>
<evidence type="ECO:0000259" key="19">
    <source>
        <dbReference type="Pfam" id="PF01059"/>
    </source>
</evidence>
<evidence type="ECO:0000256" key="5">
    <source>
        <dbReference type="ARBA" id="ARBA00021006"/>
    </source>
</evidence>
<evidence type="ECO:0000256" key="11">
    <source>
        <dbReference type="ARBA" id="ARBA00022989"/>
    </source>
</evidence>